<organism evidence="1 2">
    <name type="scientific">Paenibacillus agilis</name>
    <dbReference type="NCBI Taxonomy" id="3020863"/>
    <lineage>
        <taxon>Bacteria</taxon>
        <taxon>Bacillati</taxon>
        <taxon>Bacillota</taxon>
        <taxon>Bacilli</taxon>
        <taxon>Bacillales</taxon>
        <taxon>Paenibacillaceae</taxon>
        <taxon>Paenibacillus</taxon>
    </lineage>
</organism>
<accession>A0A559IVF0</accession>
<dbReference type="Proteomes" id="UP000318102">
    <property type="component" value="Unassembled WGS sequence"/>
</dbReference>
<dbReference type="AlphaFoldDB" id="A0A559IVF0"/>
<evidence type="ECO:0008006" key="3">
    <source>
        <dbReference type="Google" id="ProtNLM"/>
    </source>
</evidence>
<dbReference type="Gene3D" id="3.40.1700.10">
    <property type="entry name" value="DNA integrity scanning protein, DisA, N-terminal domain"/>
    <property type="match status" value="1"/>
</dbReference>
<evidence type="ECO:0000313" key="2">
    <source>
        <dbReference type="Proteomes" id="UP000318102"/>
    </source>
</evidence>
<reference evidence="1 2" key="1">
    <citation type="submission" date="2019-07" db="EMBL/GenBank/DDBJ databases">
        <authorList>
            <person name="Kim J."/>
        </authorList>
    </citation>
    <scope>NUCLEOTIDE SEQUENCE [LARGE SCALE GENOMIC DNA]</scope>
    <source>
        <strain evidence="1 2">N4</strain>
    </source>
</reference>
<dbReference type="EMBL" id="VNJK01000001">
    <property type="protein sequence ID" value="TVX91610.1"/>
    <property type="molecule type" value="Genomic_DNA"/>
</dbReference>
<dbReference type="RefSeq" id="WP_028595355.1">
    <property type="nucleotide sequence ID" value="NZ_VNJK01000001.1"/>
</dbReference>
<dbReference type="OrthoDB" id="2495106at2"/>
<gene>
    <name evidence="1" type="ORF">FPZ44_00170</name>
</gene>
<dbReference type="InterPro" id="IPR036888">
    <property type="entry name" value="DNA_integrity_DisA_N_sf"/>
</dbReference>
<evidence type="ECO:0000313" key="1">
    <source>
        <dbReference type="EMBL" id="TVX91610.1"/>
    </source>
</evidence>
<sequence length="508" mass="58344">MLLQEIQEVEMTPEEELQEYIKRLGILVSEYIGFSIQFSLEKSNISESVDEKEISLGLHVNDIINISGLMDEVITDVISKLIYVMQNAINKTETLDYDLFHNLTAEVSLSLIFEDYVNNNAIGKFNKINFLNDLREISSHTYESSSVDVGIVYCPNNEALKDLKKIKDIEYIKLSSAITIKEFFLNEKPFLKLIDKKSLAIAVDHNFNVFAILRKKEGSKSLYSIFENSFNEYGSNHVTKKVIASFLQPLEERQHLSSSEKEFQNFLLEKIKRNITFFENNNNAQVPKFKYIDVQNKKISFHTGNKFVISYYNGTWKLKHYNSLFAHILYRSLVTQLSHFLWLEQDEFENFIKRLSSNVSKLLHCMKNLSISSCSSIFVILDNPEISYSLSTSQVKNLLKKTALLRKVNINKNFINAIKRKSNHLNITDIDPYLLDSLSTVDGAVILDTNFNILSFGETIQVNNKDYSDTFGTGTRASRAASEYGLSIKVSEDGDINLFRDEEKLLTL</sequence>
<name>A0A559IVF0_9BACL</name>
<keyword evidence="2" id="KW-1185">Reference proteome</keyword>
<protein>
    <recommendedName>
        <fullName evidence="3">DAC domain-containing protein</fullName>
    </recommendedName>
</protein>
<proteinExistence type="predicted"/>
<dbReference type="SUPFAM" id="SSF143597">
    <property type="entry name" value="YojJ-like"/>
    <property type="match status" value="1"/>
</dbReference>
<comment type="caution">
    <text evidence="1">The sequence shown here is derived from an EMBL/GenBank/DDBJ whole genome shotgun (WGS) entry which is preliminary data.</text>
</comment>